<proteinExistence type="predicted"/>
<name>A0ABS7HMF2_9MICO</name>
<organism evidence="1 2">
    <name type="scientific">Microbacterium jejuense</name>
    <dbReference type="NCBI Taxonomy" id="1263637"/>
    <lineage>
        <taxon>Bacteria</taxon>
        <taxon>Bacillati</taxon>
        <taxon>Actinomycetota</taxon>
        <taxon>Actinomycetes</taxon>
        <taxon>Micrococcales</taxon>
        <taxon>Microbacteriaceae</taxon>
        <taxon>Microbacterium</taxon>
    </lineage>
</organism>
<sequence length="67" mass="7792">MGTGDQSRAQQDDVWRRNRDSVEVVVEDVFEMDGECLVGWGEIDSPHENICTERYFVRAYTLVERPV</sequence>
<gene>
    <name evidence="1" type="ORF">JNB62_05260</name>
</gene>
<reference evidence="1 2" key="1">
    <citation type="journal article" date="2021" name="MBio">
        <title>Poor Competitiveness of Bradyrhizobium in Pigeon Pea Root Colonization in Indian Soils.</title>
        <authorList>
            <person name="Chalasani D."/>
            <person name="Basu A."/>
            <person name="Pullabhotla S.V.S.R.N."/>
            <person name="Jorrin B."/>
            <person name="Neal A.L."/>
            <person name="Poole P.S."/>
            <person name="Podile A.R."/>
            <person name="Tkacz A."/>
        </authorList>
    </citation>
    <scope>NUCLEOTIDE SEQUENCE [LARGE SCALE GENOMIC DNA]</scope>
    <source>
        <strain evidence="1 2">HU14</strain>
    </source>
</reference>
<dbReference type="RefSeq" id="WP_220299805.1">
    <property type="nucleotide sequence ID" value="NZ_JAEUAW010000003.1"/>
</dbReference>
<evidence type="ECO:0000313" key="2">
    <source>
        <dbReference type="Proteomes" id="UP001196843"/>
    </source>
</evidence>
<accession>A0ABS7HMF2</accession>
<dbReference type="Proteomes" id="UP001196843">
    <property type="component" value="Unassembled WGS sequence"/>
</dbReference>
<protein>
    <submittedName>
        <fullName evidence="1">Uncharacterized protein</fullName>
    </submittedName>
</protein>
<dbReference type="EMBL" id="JAEUAW010000003">
    <property type="protein sequence ID" value="MBW9093083.1"/>
    <property type="molecule type" value="Genomic_DNA"/>
</dbReference>
<comment type="caution">
    <text evidence="1">The sequence shown here is derived from an EMBL/GenBank/DDBJ whole genome shotgun (WGS) entry which is preliminary data.</text>
</comment>
<evidence type="ECO:0000313" key="1">
    <source>
        <dbReference type="EMBL" id="MBW9093083.1"/>
    </source>
</evidence>
<keyword evidence="2" id="KW-1185">Reference proteome</keyword>